<dbReference type="GO" id="GO:0009003">
    <property type="term" value="F:signal peptidase activity"/>
    <property type="evidence" value="ECO:0007669"/>
    <property type="project" value="UniProtKB-EC"/>
</dbReference>
<name>A0A2M8LA29_9BACT</name>
<comment type="catalytic activity">
    <reaction evidence="1 7">
        <text>Cleavage of hydrophobic, N-terminal signal or leader sequences from secreted and periplasmic proteins.</text>
        <dbReference type="EC" id="3.4.21.89"/>
    </reaction>
</comment>
<dbReference type="Proteomes" id="UP000230959">
    <property type="component" value="Unassembled WGS sequence"/>
</dbReference>
<feature type="active site" evidence="6">
    <location>
        <position position="44"/>
    </location>
</feature>
<evidence type="ECO:0000313" key="9">
    <source>
        <dbReference type="EMBL" id="PJE73472.1"/>
    </source>
</evidence>
<keyword evidence="4 7" id="KW-0645">Protease</keyword>
<dbReference type="GO" id="GO:0006465">
    <property type="term" value="P:signal peptide processing"/>
    <property type="evidence" value="ECO:0007669"/>
    <property type="project" value="InterPro"/>
</dbReference>
<keyword evidence="7" id="KW-0812">Transmembrane</keyword>
<dbReference type="InterPro" id="IPR000223">
    <property type="entry name" value="Pept_S26A_signal_pept_1"/>
</dbReference>
<comment type="subcellular location">
    <subcellularLocation>
        <location evidence="7">Membrane</location>
        <topology evidence="7">Single-pass type II membrane protein</topology>
    </subcellularLocation>
</comment>
<comment type="similarity">
    <text evidence="2 7">Belongs to the peptidase S26 family.</text>
</comment>
<dbReference type="Gene3D" id="2.10.109.10">
    <property type="entry name" value="Umud Fragment, subunit A"/>
    <property type="match status" value="1"/>
</dbReference>
<evidence type="ECO:0000256" key="4">
    <source>
        <dbReference type="ARBA" id="ARBA00022670"/>
    </source>
</evidence>
<feature type="active site" evidence="6">
    <location>
        <position position="87"/>
    </location>
</feature>
<dbReference type="SUPFAM" id="SSF51306">
    <property type="entry name" value="LexA/Signal peptidase"/>
    <property type="match status" value="1"/>
</dbReference>
<dbReference type="GO" id="GO:0004252">
    <property type="term" value="F:serine-type endopeptidase activity"/>
    <property type="evidence" value="ECO:0007669"/>
    <property type="project" value="InterPro"/>
</dbReference>
<dbReference type="PANTHER" id="PTHR43390">
    <property type="entry name" value="SIGNAL PEPTIDASE I"/>
    <property type="match status" value="1"/>
</dbReference>
<evidence type="ECO:0000256" key="6">
    <source>
        <dbReference type="PIRSR" id="PIRSR600223-1"/>
    </source>
</evidence>
<sequence length="157" mass="17892">MNEKNINENGGGILEFLKFILITAIIVIPVRLWVAQPFLVSGASMESTFQNGNYLIVDEISYHLRAPKKNEVVIFRYPKDPSKFFIKRIIGLPGESVTENGKTTFLDNDEYFVMGDNRDASSDSRIWGPVKEDLIIGRAFIRLWPLNEMEINPGKQI</sequence>
<dbReference type="EC" id="3.4.21.89" evidence="3 7"/>
<feature type="domain" description="Peptidase S26" evidence="8">
    <location>
        <begin position="106"/>
        <end position="144"/>
    </location>
</feature>
<dbReference type="Pfam" id="PF10502">
    <property type="entry name" value="Peptidase_S26"/>
    <property type="match status" value="2"/>
</dbReference>
<evidence type="ECO:0000256" key="7">
    <source>
        <dbReference type="RuleBase" id="RU362042"/>
    </source>
</evidence>
<dbReference type="EMBL" id="PFER01000036">
    <property type="protein sequence ID" value="PJE73472.1"/>
    <property type="molecule type" value="Genomic_DNA"/>
</dbReference>
<evidence type="ECO:0000256" key="3">
    <source>
        <dbReference type="ARBA" id="ARBA00013208"/>
    </source>
</evidence>
<evidence type="ECO:0000256" key="5">
    <source>
        <dbReference type="ARBA" id="ARBA00022801"/>
    </source>
</evidence>
<keyword evidence="7" id="KW-0472">Membrane</keyword>
<dbReference type="GO" id="GO:0016020">
    <property type="term" value="C:membrane"/>
    <property type="evidence" value="ECO:0007669"/>
    <property type="project" value="UniProtKB-SubCell"/>
</dbReference>
<feature type="domain" description="Peptidase S26" evidence="8">
    <location>
        <begin position="14"/>
        <end position="103"/>
    </location>
</feature>
<dbReference type="AlphaFoldDB" id="A0A2M8LA29"/>
<evidence type="ECO:0000259" key="8">
    <source>
        <dbReference type="Pfam" id="PF10502"/>
    </source>
</evidence>
<dbReference type="PROSITE" id="PS00501">
    <property type="entry name" value="SPASE_I_1"/>
    <property type="match status" value="1"/>
</dbReference>
<proteinExistence type="inferred from homology"/>
<dbReference type="NCBIfam" id="TIGR02227">
    <property type="entry name" value="sigpep_I_bact"/>
    <property type="match status" value="2"/>
</dbReference>
<dbReference type="PRINTS" id="PR00727">
    <property type="entry name" value="LEADERPTASE"/>
</dbReference>
<protein>
    <recommendedName>
        <fullName evidence="3 7">Signal peptidase I</fullName>
        <ecNumber evidence="3 7">3.4.21.89</ecNumber>
    </recommendedName>
</protein>
<keyword evidence="5 7" id="KW-0378">Hydrolase</keyword>
<evidence type="ECO:0000313" key="10">
    <source>
        <dbReference type="Proteomes" id="UP000230959"/>
    </source>
</evidence>
<organism evidence="9 10">
    <name type="scientific">Candidatus Terrybacteria bacterium CG10_big_fil_rev_8_21_14_0_10_41_10</name>
    <dbReference type="NCBI Taxonomy" id="1975026"/>
    <lineage>
        <taxon>Bacteria</taxon>
        <taxon>Candidatus Terryibacteriota</taxon>
    </lineage>
</organism>
<dbReference type="CDD" id="cd06530">
    <property type="entry name" value="S26_SPase_I"/>
    <property type="match status" value="1"/>
</dbReference>
<dbReference type="InterPro" id="IPR036286">
    <property type="entry name" value="LexA/Signal_pep-like_sf"/>
</dbReference>
<evidence type="ECO:0000256" key="2">
    <source>
        <dbReference type="ARBA" id="ARBA00009370"/>
    </source>
</evidence>
<gene>
    <name evidence="9" type="ORF">COV02_02500</name>
</gene>
<dbReference type="PROSITE" id="PS00761">
    <property type="entry name" value="SPASE_I_3"/>
    <property type="match status" value="1"/>
</dbReference>
<reference evidence="10" key="1">
    <citation type="submission" date="2017-09" db="EMBL/GenBank/DDBJ databases">
        <title>Depth-based differentiation of microbial function through sediment-hosted aquifers and enrichment of novel symbionts in the deep terrestrial subsurface.</title>
        <authorList>
            <person name="Probst A.J."/>
            <person name="Ladd B."/>
            <person name="Jarett J.K."/>
            <person name="Geller-Mcgrath D.E."/>
            <person name="Sieber C.M.K."/>
            <person name="Emerson J.B."/>
            <person name="Anantharaman K."/>
            <person name="Thomas B.C."/>
            <person name="Malmstrom R."/>
            <person name="Stieglmeier M."/>
            <person name="Klingl A."/>
            <person name="Woyke T."/>
            <person name="Ryan C.M."/>
            <person name="Banfield J.F."/>
        </authorList>
    </citation>
    <scope>NUCLEOTIDE SEQUENCE [LARGE SCALE GENOMIC DNA]</scope>
</reference>
<comment type="caution">
    <text evidence="9">The sequence shown here is derived from an EMBL/GenBank/DDBJ whole genome shotgun (WGS) entry which is preliminary data.</text>
</comment>
<dbReference type="PANTHER" id="PTHR43390:SF1">
    <property type="entry name" value="CHLOROPLAST PROCESSING PEPTIDASE"/>
    <property type="match status" value="1"/>
</dbReference>
<accession>A0A2M8LA29</accession>
<keyword evidence="7" id="KW-1133">Transmembrane helix</keyword>
<dbReference type="InterPro" id="IPR019756">
    <property type="entry name" value="Pept_S26A_signal_pept_1_Ser-AS"/>
</dbReference>
<feature type="transmembrane region" description="Helical" evidence="7">
    <location>
        <begin position="12"/>
        <end position="34"/>
    </location>
</feature>
<dbReference type="InterPro" id="IPR019533">
    <property type="entry name" value="Peptidase_S26"/>
</dbReference>
<evidence type="ECO:0000256" key="1">
    <source>
        <dbReference type="ARBA" id="ARBA00000677"/>
    </source>
</evidence>
<dbReference type="InterPro" id="IPR019758">
    <property type="entry name" value="Pept_S26A_signal_pept_1_CS"/>
</dbReference>